<reference evidence="3 4" key="1">
    <citation type="submission" date="2019-02" db="EMBL/GenBank/DDBJ databases">
        <title>Deep-cultivation of Planctomycetes and their phenomic and genomic characterization uncovers novel biology.</title>
        <authorList>
            <person name="Wiegand S."/>
            <person name="Jogler M."/>
            <person name="Boedeker C."/>
            <person name="Pinto D."/>
            <person name="Vollmers J."/>
            <person name="Rivas-Marin E."/>
            <person name="Kohn T."/>
            <person name="Peeters S.H."/>
            <person name="Heuer A."/>
            <person name="Rast P."/>
            <person name="Oberbeckmann S."/>
            <person name="Bunk B."/>
            <person name="Jeske O."/>
            <person name="Meyerdierks A."/>
            <person name="Storesund J.E."/>
            <person name="Kallscheuer N."/>
            <person name="Luecker S."/>
            <person name="Lage O.M."/>
            <person name="Pohl T."/>
            <person name="Merkel B.J."/>
            <person name="Hornburger P."/>
            <person name="Mueller R.-W."/>
            <person name="Bruemmer F."/>
            <person name="Labrenz M."/>
            <person name="Spormann A.M."/>
            <person name="Op den Camp H."/>
            <person name="Overmann J."/>
            <person name="Amann R."/>
            <person name="Jetten M.S.M."/>
            <person name="Mascher T."/>
            <person name="Medema M.H."/>
            <person name="Devos D.P."/>
            <person name="Kaster A.-K."/>
            <person name="Ovreas L."/>
            <person name="Rohde M."/>
            <person name="Galperin M.Y."/>
            <person name="Jogler C."/>
        </authorList>
    </citation>
    <scope>NUCLEOTIDE SEQUENCE [LARGE SCALE GENOMIC DNA]</scope>
    <source>
        <strain evidence="3 4">Pan216</strain>
    </source>
</reference>
<dbReference type="SMART" id="SM00471">
    <property type="entry name" value="HDc"/>
    <property type="match status" value="1"/>
</dbReference>
<proteinExistence type="predicted"/>
<dbReference type="InterPro" id="IPR023293">
    <property type="entry name" value="dGTP_triP_hydro_central_sf"/>
</dbReference>
<dbReference type="GO" id="GO:0008832">
    <property type="term" value="F:dGTPase activity"/>
    <property type="evidence" value="ECO:0007669"/>
    <property type="project" value="UniProtKB-EC"/>
</dbReference>
<dbReference type="Gene3D" id="1.10.3410.10">
    <property type="entry name" value="putative deoxyguanosinetriphosphate triphosphohydrolase like domain"/>
    <property type="match status" value="1"/>
</dbReference>
<organism evidence="3 4">
    <name type="scientific">Kolteria novifilia</name>
    <dbReference type="NCBI Taxonomy" id="2527975"/>
    <lineage>
        <taxon>Bacteria</taxon>
        <taxon>Pseudomonadati</taxon>
        <taxon>Planctomycetota</taxon>
        <taxon>Planctomycetia</taxon>
        <taxon>Kolteriales</taxon>
        <taxon>Kolteriaceae</taxon>
        <taxon>Kolteria</taxon>
    </lineage>
</organism>
<evidence type="ECO:0000259" key="2">
    <source>
        <dbReference type="SMART" id="SM00471"/>
    </source>
</evidence>
<dbReference type="AlphaFoldDB" id="A0A518B4G1"/>
<dbReference type="PANTHER" id="PTHR11373:SF32">
    <property type="entry name" value="DEOXYGUANOSINETRIPHOSPHATE TRIPHOSPHOHYDROLASE"/>
    <property type="match status" value="1"/>
</dbReference>
<dbReference type="EMBL" id="CP036279">
    <property type="protein sequence ID" value="QDU61816.1"/>
    <property type="molecule type" value="Genomic_DNA"/>
</dbReference>
<dbReference type="Proteomes" id="UP000317093">
    <property type="component" value="Chromosome"/>
</dbReference>
<evidence type="ECO:0000256" key="1">
    <source>
        <dbReference type="ARBA" id="ARBA00022801"/>
    </source>
</evidence>
<dbReference type="InterPro" id="IPR003607">
    <property type="entry name" value="HD/PDEase_dom"/>
</dbReference>
<dbReference type="RefSeq" id="WP_145258361.1">
    <property type="nucleotide sequence ID" value="NZ_CP036279.1"/>
</dbReference>
<dbReference type="PANTHER" id="PTHR11373">
    <property type="entry name" value="DEOXYNUCLEOSIDE TRIPHOSPHATE TRIPHOSPHOHYDROLASE"/>
    <property type="match status" value="1"/>
</dbReference>
<dbReference type="InterPro" id="IPR050135">
    <property type="entry name" value="dGTPase-like"/>
</dbReference>
<evidence type="ECO:0000313" key="4">
    <source>
        <dbReference type="Proteomes" id="UP000317093"/>
    </source>
</evidence>
<dbReference type="EC" id="3.1.5.1" evidence="3"/>
<sequence length="453" mass="51081">MSHRLTWKRLLCSERVPRPATTSSGTAKVRTLQEDRSPFEQDYDRIVFSPPFRKLARKTQVHPMASNDRIHNRLTHSIEVASVGRSFATLLAKFAVERSDLDEQGVRDLPWILQSACLMHDLGNPPFGHAGEKIIRQWAREHVEELLPKELVPDEQTWATLKADWLNFEGNAQGFRLAARADNPLPGYLRLTYATLGAAVKYPWSSADPRTTTKQKHNIYSTEVELFTAMADRLGLANSRGDHCRHPLSFLMEAADDICYRIIDLEDAVEMGICDAARVHNLLARIAVLDSPAGMPLSRLRGQAIASLMGQCWEVFRGDFGAIMNGDRLDSLRSSLGPACHDQLKEVDHLYDSIFGQRKKVATELGAYHVLGRILKAFVKSVRSIAAAKRYAEIHFLSQRTIELTWGQRHVEKHLGQPYGWWLSQVMDYVSGMTDDHATRLSQVIAGVSFDLE</sequence>
<keyword evidence="1 3" id="KW-0378">Hydrolase</keyword>
<accession>A0A518B4G1</accession>
<protein>
    <submittedName>
        <fullName evidence="3">Deoxyguanosinetriphosphate triphosphohydrolase</fullName>
        <ecNumber evidence="3">3.1.5.1</ecNumber>
    </submittedName>
</protein>
<evidence type="ECO:0000313" key="3">
    <source>
        <dbReference type="EMBL" id="QDU61816.1"/>
    </source>
</evidence>
<gene>
    <name evidence="3" type="primary">dgt_1</name>
    <name evidence="3" type="ORF">Pan216_26810</name>
</gene>
<dbReference type="InterPro" id="IPR027432">
    <property type="entry name" value="dGTP_triphosphohydrolase_C"/>
</dbReference>
<keyword evidence="4" id="KW-1185">Reference proteome</keyword>
<dbReference type="KEGG" id="knv:Pan216_26810"/>
<dbReference type="InterPro" id="IPR006261">
    <property type="entry name" value="dGTPase"/>
</dbReference>
<dbReference type="GO" id="GO:0006203">
    <property type="term" value="P:dGTP catabolic process"/>
    <property type="evidence" value="ECO:0007669"/>
    <property type="project" value="TreeGrafter"/>
</dbReference>
<dbReference type="OrthoDB" id="9803619at2"/>
<dbReference type="CDD" id="cd00077">
    <property type="entry name" value="HDc"/>
    <property type="match status" value="1"/>
</dbReference>
<dbReference type="NCBIfam" id="TIGR01353">
    <property type="entry name" value="dGTP_triPase"/>
    <property type="match status" value="1"/>
</dbReference>
<dbReference type="Gene3D" id="1.10.3550.10">
    <property type="entry name" value="eoxyguanosinetriphosphate triphosphohydrolase domain-like"/>
    <property type="match status" value="1"/>
</dbReference>
<feature type="domain" description="HD/PDEase" evidence="2">
    <location>
        <begin position="69"/>
        <end position="270"/>
    </location>
</feature>
<dbReference type="InterPro" id="IPR006674">
    <property type="entry name" value="HD_domain"/>
</dbReference>
<dbReference type="SUPFAM" id="SSF109604">
    <property type="entry name" value="HD-domain/PDEase-like"/>
    <property type="match status" value="1"/>
</dbReference>
<dbReference type="Gene3D" id="1.10.3210.10">
    <property type="entry name" value="Hypothetical protein af1432"/>
    <property type="match status" value="1"/>
</dbReference>
<name>A0A518B4G1_9BACT</name>
<dbReference type="Pfam" id="PF01966">
    <property type="entry name" value="HD"/>
    <property type="match status" value="1"/>
</dbReference>